<sequence>MLDRLGHDFAVPACGGLKAAAADNHACVVQVAVGKAHALLLTDEGVLYSWGANNDCGQLGRVCYNQEKMLKPAPVIAGIKQEIIVQIACGLNHCLALTQKGALYAWGHNRAGQLGVDGFNTHAAVEDLAVSAPTYVKSFNGQDGSLCARSCSCGPESSACVTVRGEVYVWGAISYYLIGSQKKYGGGENATVPVCIKSLPKELYADDMGPDQVSLYKDTVACNISKLNIEDDMASLIQSLKTRSSQLLSVLRTKRAEANDRPTGGEDDFDVEELRQLHHDFQNQKKVLQTQMDDLQKQLSSYRTELARVKRELTVCDQQDAALTETARNLEARKDQVEASAANRRTLETKLHDISHFKSSNQRKRLQLLNERDETERQLLRLTQELTLAMNQQQQFDSRTRMIRSLHGEAGNKSSSLDEKGLKVLDMKRRELAATEPVKLAGTGRFNGLHEIVEISDGALHDVSSSLKEVRAAAGSDGAFLEEVLEDNLQIRKEINALIQARKDQAELGALNEEGTKVVEEGLLQFFQEASLVLSEHERPDGGGQSGQRSQIGQSGWGLGIA</sequence>
<keyword evidence="5" id="KW-1185">Reference proteome</keyword>
<evidence type="ECO:0000256" key="1">
    <source>
        <dbReference type="PROSITE-ProRule" id="PRU00235"/>
    </source>
</evidence>
<name>A0AA36HMR9_9DINO</name>
<dbReference type="GO" id="GO:0005085">
    <property type="term" value="F:guanyl-nucleotide exchange factor activity"/>
    <property type="evidence" value="ECO:0007669"/>
    <property type="project" value="TreeGrafter"/>
</dbReference>
<dbReference type="PANTHER" id="PTHR45982:SF1">
    <property type="entry name" value="REGULATOR OF CHROMOSOME CONDENSATION"/>
    <property type="match status" value="1"/>
</dbReference>
<feature type="region of interest" description="Disordered" evidence="3">
    <location>
        <begin position="537"/>
        <end position="562"/>
    </location>
</feature>
<dbReference type="SUPFAM" id="SSF50985">
    <property type="entry name" value="RCC1/BLIP-II"/>
    <property type="match status" value="1"/>
</dbReference>
<evidence type="ECO:0000256" key="3">
    <source>
        <dbReference type="SAM" id="MobiDB-lite"/>
    </source>
</evidence>
<feature type="coiled-coil region" evidence="2">
    <location>
        <begin position="365"/>
        <end position="392"/>
    </location>
</feature>
<proteinExistence type="predicted"/>
<dbReference type="InterPro" id="IPR009091">
    <property type="entry name" value="RCC1/BLIP-II"/>
</dbReference>
<feature type="repeat" description="RCC1" evidence="1">
    <location>
        <begin position="101"/>
        <end position="164"/>
    </location>
</feature>
<gene>
    <name evidence="4" type="ORF">EVOR1521_LOCUS2139</name>
</gene>
<evidence type="ECO:0000313" key="5">
    <source>
        <dbReference type="Proteomes" id="UP001178507"/>
    </source>
</evidence>
<reference evidence="4" key="1">
    <citation type="submission" date="2023-08" db="EMBL/GenBank/DDBJ databases">
        <authorList>
            <person name="Chen Y."/>
            <person name="Shah S."/>
            <person name="Dougan E. K."/>
            <person name="Thang M."/>
            <person name="Chan C."/>
        </authorList>
    </citation>
    <scope>NUCLEOTIDE SEQUENCE</scope>
</reference>
<dbReference type="Proteomes" id="UP001178507">
    <property type="component" value="Unassembled WGS sequence"/>
</dbReference>
<keyword evidence="2" id="KW-0175">Coiled coil</keyword>
<dbReference type="EMBL" id="CAUJNA010000108">
    <property type="protein sequence ID" value="CAJ1371963.1"/>
    <property type="molecule type" value="Genomic_DNA"/>
</dbReference>
<evidence type="ECO:0000313" key="4">
    <source>
        <dbReference type="EMBL" id="CAJ1371963.1"/>
    </source>
</evidence>
<dbReference type="AlphaFoldDB" id="A0AA36HMR9"/>
<dbReference type="InterPro" id="IPR051553">
    <property type="entry name" value="Ran_GTPase-activating"/>
</dbReference>
<feature type="coiled-coil region" evidence="2">
    <location>
        <begin position="271"/>
        <end position="312"/>
    </location>
</feature>
<dbReference type="Pfam" id="PF13540">
    <property type="entry name" value="RCC1_2"/>
    <property type="match status" value="2"/>
</dbReference>
<dbReference type="GO" id="GO:0005737">
    <property type="term" value="C:cytoplasm"/>
    <property type="evidence" value="ECO:0007669"/>
    <property type="project" value="TreeGrafter"/>
</dbReference>
<dbReference type="PROSITE" id="PS50012">
    <property type="entry name" value="RCC1_3"/>
    <property type="match status" value="2"/>
</dbReference>
<organism evidence="4 5">
    <name type="scientific">Effrenium voratum</name>
    <dbReference type="NCBI Taxonomy" id="2562239"/>
    <lineage>
        <taxon>Eukaryota</taxon>
        <taxon>Sar</taxon>
        <taxon>Alveolata</taxon>
        <taxon>Dinophyceae</taxon>
        <taxon>Suessiales</taxon>
        <taxon>Symbiodiniaceae</taxon>
        <taxon>Effrenium</taxon>
    </lineage>
</organism>
<protein>
    <submittedName>
        <fullName evidence="4">Uncharacterized protein</fullName>
    </submittedName>
</protein>
<feature type="repeat" description="RCC1" evidence="1">
    <location>
        <begin position="45"/>
        <end position="100"/>
    </location>
</feature>
<dbReference type="PANTHER" id="PTHR45982">
    <property type="entry name" value="REGULATOR OF CHROMOSOME CONDENSATION"/>
    <property type="match status" value="1"/>
</dbReference>
<accession>A0AA36HMR9</accession>
<dbReference type="Gene3D" id="2.130.10.30">
    <property type="entry name" value="Regulator of chromosome condensation 1/beta-lactamase-inhibitor protein II"/>
    <property type="match status" value="1"/>
</dbReference>
<comment type="caution">
    <text evidence="4">The sequence shown here is derived from an EMBL/GenBank/DDBJ whole genome shotgun (WGS) entry which is preliminary data.</text>
</comment>
<dbReference type="InterPro" id="IPR000408">
    <property type="entry name" value="Reg_chr_condens"/>
</dbReference>
<evidence type="ECO:0000256" key="2">
    <source>
        <dbReference type="SAM" id="Coils"/>
    </source>
</evidence>